<evidence type="ECO:0000256" key="2">
    <source>
        <dbReference type="SAM" id="SignalP"/>
    </source>
</evidence>
<comment type="caution">
    <text evidence="3">The sequence shown here is derived from an EMBL/GenBank/DDBJ whole genome shotgun (WGS) entry which is preliminary data.</text>
</comment>
<evidence type="ECO:0000313" key="4">
    <source>
        <dbReference type="Proteomes" id="UP000644441"/>
    </source>
</evidence>
<gene>
    <name evidence="3" type="ORF">ISO4_01769</name>
</gene>
<proteinExistence type="predicted"/>
<dbReference type="Proteomes" id="UP000644441">
    <property type="component" value="Unassembled WGS sequence"/>
</dbReference>
<dbReference type="InterPro" id="IPR011990">
    <property type="entry name" value="TPR-like_helical_dom_sf"/>
</dbReference>
<sequence length="217" mass="24543">MTMSRLNTPFLTAFLLALVMLPWQAHADAFDDELLAIQTRWAEIQYQSPEDQRAKQFETLQQRTQSFAQRHPQRPEAKIWDGIVLSTWAGVKGGLGALSLVKSARADFEQAIKQDPSSLDGSALTSLGSLYYQVPGWPIGFGDDDKARELLTRALELNPDGIDSNYFYADYLLNQGNDSEARRYFNKALQAPPRPQRPLADQGRQQEIRDKLKQLDS</sequence>
<reference evidence="3 4" key="1">
    <citation type="submission" date="2012-09" db="EMBL/GenBank/DDBJ databases">
        <title>Genome Sequence of alkane-degrading Bacterium Alcanivorax venustensis ISO4.</title>
        <authorList>
            <person name="Lai Q."/>
            <person name="Shao Z."/>
        </authorList>
    </citation>
    <scope>NUCLEOTIDE SEQUENCE [LARGE SCALE GENOMIC DNA]</scope>
    <source>
        <strain evidence="3 4">ISO4</strain>
    </source>
</reference>
<dbReference type="RefSeq" id="WP_228548021.1">
    <property type="nucleotide sequence ID" value="NZ_ARXR01000012.1"/>
</dbReference>
<protein>
    <submittedName>
        <fullName evidence="3">TPR repeats containing protein</fullName>
    </submittedName>
</protein>
<accession>A0ABS0AHS0</accession>
<dbReference type="Pfam" id="PF13432">
    <property type="entry name" value="TPR_16"/>
    <property type="match status" value="1"/>
</dbReference>
<dbReference type="SUPFAM" id="SSF48452">
    <property type="entry name" value="TPR-like"/>
    <property type="match status" value="1"/>
</dbReference>
<evidence type="ECO:0000313" key="3">
    <source>
        <dbReference type="EMBL" id="MBF5053167.1"/>
    </source>
</evidence>
<evidence type="ECO:0000256" key="1">
    <source>
        <dbReference type="SAM" id="MobiDB-lite"/>
    </source>
</evidence>
<organism evidence="3 4">
    <name type="scientific">Alloalcanivorax venustensis ISO4</name>
    <dbReference type="NCBI Taxonomy" id="1177184"/>
    <lineage>
        <taxon>Bacteria</taxon>
        <taxon>Pseudomonadati</taxon>
        <taxon>Pseudomonadota</taxon>
        <taxon>Gammaproteobacteria</taxon>
        <taxon>Oceanospirillales</taxon>
        <taxon>Alcanivoracaceae</taxon>
        <taxon>Alloalcanivorax</taxon>
    </lineage>
</organism>
<keyword evidence="4" id="KW-1185">Reference proteome</keyword>
<feature type="region of interest" description="Disordered" evidence="1">
    <location>
        <begin position="188"/>
        <end position="217"/>
    </location>
</feature>
<name>A0ABS0AHS0_9GAMM</name>
<feature type="signal peptide" evidence="2">
    <location>
        <begin position="1"/>
        <end position="27"/>
    </location>
</feature>
<feature type="compositionally biased region" description="Basic and acidic residues" evidence="1">
    <location>
        <begin position="204"/>
        <end position="217"/>
    </location>
</feature>
<feature type="chain" id="PRO_5046030132" evidence="2">
    <location>
        <begin position="28"/>
        <end position="217"/>
    </location>
</feature>
<keyword evidence="2" id="KW-0732">Signal</keyword>
<dbReference type="Gene3D" id="1.25.40.10">
    <property type="entry name" value="Tetratricopeptide repeat domain"/>
    <property type="match status" value="1"/>
</dbReference>
<dbReference type="EMBL" id="ARXR01000012">
    <property type="protein sequence ID" value="MBF5053167.1"/>
    <property type="molecule type" value="Genomic_DNA"/>
</dbReference>